<sequence>MTEIRRTGQEPARRRNPWLRPALAAAAVATAAAVTVVVLPAPSDGTGVRATVPAREGATAAFLEDIALAAEDAGGAYDEIRDDQFVYVDSKVSHTVYEEGRKARIQPLHRSEHWTSVDGTGKGLVREEGRGQWSTAPEPAPGEPGYETATSYRHLSTLPADPDGMYDWLRRTAPEHSGQETHQAMFVLAGDLIRDAIVPPEQSAALYRAVARIPGVTVVKDAVDAAGRRGVAVARQDPDNPLRDEWIFDARTHEFLGERTVATEDHAGLRKGAVTSNTAVLRRAVVDEPGERP</sequence>
<feature type="region of interest" description="Disordered" evidence="1">
    <location>
        <begin position="116"/>
        <end position="147"/>
    </location>
</feature>
<evidence type="ECO:0000313" key="4">
    <source>
        <dbReference type="Proteomes" id="UP001500460"/>
    </source>
</evidence>
<keyword evidence="2" id="KW-0812">Transmembrane</keyword>
<dbReference type="EMBL" id="BAAATK010000002">
    <property type="protein sequence ID" value="GAA2422104.1"/>
    <property type="molecule type" value="Genomic_DNA"/>
</dbReference>
<proteinExistence type="predicted"/>
<gene>
    <name evidence="3" type="ORF">GCM10010421_04990</name>
</gene>
<feature type="transmembrane region" description="Helical" evidence="2">
    <location>
        <begin position="21"/>
        <end position="41"/>
    </location>
</feature>
<dbReference type="Proteomes" id="UP001500460">
    <property type="component" value="Unassembled WGS sequence"/>
</dbReference>
<keyword evidence="4" id="KW-1185">Reference proteome</keyword>
<dbReference type="InterPro" id="IPR047789">
    <property type="entry name" value="CU044_5270-like"/>
</dbReference>
<name>A0ABN3J692_9ACTN</name>
<evidence type="ECO:0008006" key="5">
    <source>
        <dbReference type="Google" id="ProtNLM"/>
    </source>
</evidence>
<accession>A0ABN3J692</accession>
<organism evidence="3 4">
    <name type="scientific">Streptomyces glaucus</name>
    <dbReference type="NCBI Taxonomy" id="284029"/>
    <lineage>
        <taxon>Bacteria</taxon>
        <taxon>Bacillati</taxon>
        <taxon>Actinomycetota</taxon>
        <taxon>Actinomycetes</taxon>
        <taxon>Kitasatosporales</taxon>
        <taxon>Streptomycetaceae</taxon>
        <taxon>Streptomyces</taxon>
    </lineage>
</organism>
<evidence type="ECO:0000256" key="1">
    <source>
        <dbReference type="SAM" id="MobiDB-lite"/>
    </source>
</evidence>
<evidence type="ECO:0000313" key="3">
    <source>
        <dbReference type="EMBL" id="GAA2422104.1"/>
    </source>
</evidence>
<keyword evidence="2" id="KW-1133">Transmembrane helix</keyword>
<reference evidence="3 4" key="1">
    <citation type="journal article" date="2019" name="Int. J. Syst. Evol. Microbiol.">
        <title>The Global Catalogue of Microorganisms (GCM) 10K type strain sequencing project: providing services to taxonomists for standard genome sequencing and annotation.</title>
        <authorList>
            <consortium name="The Broad Institute Genomics Platform"/>
            <consortium name="The Broad Institute Genome Sequencing Center for Infectious Disease"/>
            <person name="Wu L."/>
            <person name="Ma J."/>
        </authorList>
    </citation>
    <scope>NUCLEOTIDE SEQUENCE [LARGE SCALE GENOMIC DNA]</scope>
    <source>
        <strain evidence="3 4">JCM 6922</strain>
    </source>
</reference>
<comment type="caution">
    <text evidence="3">The sequence shown here is derived from an EMBL/GenBank/DDBJ whole genome shotgun (WGS) entry which is preliminary data.</text>
</comment>
<keyword evidence="2" id="KW-0472">Membrane</keyword>
<dbReference type="NCBIfam" id="NF038083">
    <property type="entry name" value="CU044_5270_fam"/>
    <property type="match status" value="1"/>
</dbReference>
<evidence type="ECO:0000256" key="2">
    <source>
        <dbReference type="SAM" id="Phobius"/>
    </source>
</evidence>
<protein>
    <recommendedName>
        <fullName evidence="5">CU044_5270 family protein</fullName>
    </recommendedName>
</protein>